<keyword evidence="7" id="KW-0411">Iron-sulfur</keyword>
<keyword evidence="3" id="KW-0808">Transferase</keyword>
<evidence type="ECO:0000313" key="10">
    <source>
        <dbReference type="EMBL" id="PJC24550.1"/>
    </source>
</evidence>
<feature type="domain" description="Aminotransferase class V" evidence="9">
    <location>
        <begin position="6"/>
        <end position="372"/>
    </location>
</feature>
<dbReference type="InterPro" id="IPR000192">
    <property type="entry name" value="Aminotrans_V_dom"/>
</dbReference>
<gene>
    <name evidence="10" type="ORF">CO057_02345</name>
</gene>
<proteinExistence type="inferred from homology"/>
<dbReference type="PIRSF" id="PIRSF005572">
    <property type="entry name" value="NifS"/>
    <property type="match status" value="1"/>
</dbReference>
<dbReference type="InterPro" id="IPR015422">
    <property type="entry name" value="PyrdxlP-dep_Trfase_small"/>
</dbReference>
<dbReference type="EMBL" id="PFSI01000035">
    <property type="protein sequence ID" value="PJC24550.1"/>
    <property type="molecule type" value="Genomic_DNA"/>
</dbReference>
<evidence type="ECO:0000256" key="6">
    <source>
        <dbReference type="ARBA" id="ARBA00023004"/>
    </source>
</evidence>
<dbReference type="NCBIfam" id="NF002806">
    <property type="entry name" value="PRK02948.1"/>
    <property type="match status" value="1"/>
</dbReference>
<dbReference type="Proteomes" id="UP000230251">
    <property type="component" value="Unassembled WGS sequence"/>
</dbReference>
<dbReference type="PANTHER" id="PTHR11601:SF34">
    <property type="entry name" value="CYSTEINE DESULFURASE"/>
    <property type="match status" value="1"/>
</dbReference>
<name>A0A2M8EP83_9BACT</name>
<comment type="catalytic activity">
    <reaction evidence="8">
        <text>(sulfur carrier)-H + L-cysteine = (sulfur carrier)-SH + L-alanine</text>
        <dbReference type="Rhea" id="RHEA:43892"/>
        <dbReference type="Rhea" id="RHEA-COMP:14737"/>
        <dbReference type="Rhea" id="RHEA-COMP:14739"/>
        <dbReference type="ChEBI" id="CHEBI:29917"/>
        <dbReference type="ChEBI" id="CHEBI:35235"/>
        <dbReference type="ChEBI" id="CHEBI:57972"/>
        <dbReference type="ChEBI" id="CHEBI:64428"/>
        <dbReference type="EC" id="2.8.1.7"/>
    </reaction>
</comment>
<dbReference type="InterPro" id="IPR016454">
    <property type="entry name" value="Cysteine_dSase"/>
</dbReference>
<keyword evidence="6" id="KW-0408">Iron</keyword>
<comment type="similarity">
    <text evidence="2">Belongs to the class-V pyridoxal-phosphate-dependent aminotransferase family. NifS/IscS subfamily.</text>
</comment>
<dbReference type="Pfam" id="PF00266">
    <property type="entry name" value="Aminotran_5"/>
    <property type="match status" value="1"/>
</dbReference>
<evidence type="ECO:0000313" key="11">
    <source>
        <dbReference type="Proteomes" id="UP000230251"/>
    </source>
</evidence>
<dbReference type="SUPFAM" id="SSF53383">
    <property type="entry name" value="PLP-dependent transferases"/>
    <property type="match status" value="1"/>
</dbReference>
<dbReference type="InterPro" id="IPR015424">
    <property type="entry name" value="PyrdxlP-dep_Trfase"/>
</dbReference>
<comment type="caution">
    <text evidence="10">The sequence shown here is derived from an EMBL/GenBank/DDBJ whole genome shotgun (WGS) entry which is preliminary data.</text>
</comment>
<comment type="cofactor">
    <cofactor evidence="1">
        <name>pyridoxal 5'-phosphate</name>
        <dbReference type="ChEBI" id="CHEBI:597326"/>
    </cofactor>
</comment>
<evidence type="ECO:0000256" key="7">
    <source>
        <dbReference type="ARBA" id="ARBA00023014"/>
    </source>
</evidence>
<dbReference type="GO" id="GO:0051536">
    <property type="term" value="F:iron-sulfur cluster binding"/>
    <property type="evidence" value="ECO:0007669"/>
    <property type="project" value="UniProtKB-KW"/>
</dbReference>
<dbReference type="Gene3D" id="3.90.1150.10">
    <property type="entry name" value="Aspartate Aminotransferase, domain 1"/>
    <property type="match status" value="1"/>
</dbReference>
<evidence type="ECO:0000256" key="2">
    <source>
        <dbReference type="ARBA" id="ARBA00006490"/>
    </source>
</evidence>
<organism evidence="10 11">
    <name type="scientific">Candidatus Uhrbacteria bacterium CG_4_9_14_0_2_um_filter_41_50</name>
    <dbReference type="NCBI Taxonomy" id="1975031"/>
    <lineage>
        <taxon>Bacteria</taxon>
        <taxon>Candidatus Uhriibacteriota</taxon>
    </lineage>
</organism>
<accession>A0A2M8EP83</accession>
<evidence type="ECO:0000256" key="4">
    <source>
        <dbReference type="ARBA" id="ARBA00022723"/>
    </source>
</evidence>
<dbReference type="AlphaFoldDB" id="A0A2M8EP83"/>
<sequence length="397" mass="43657">MKKRQVYLDNAATTPIDKRVLAVMKPFLTDDFGNPSSFHTPGKVAGDALDGARKQVADVIGARSDEIIFTSGGTESDNLAILGFARKNQNQGKHIISTKVEHPAVLESLEQLEKEGFEVTLLIVDEFGRVSSDDVVTAIRPDTILISIIYANNEIGTVNPISEIGKQIQKNRTGNFPAFHTDACQAAGALELNQEKLHVDLMTVNASKIYGPKGNGALFVKRGLKLQPLQFGGHQERRVRPGTENVAGIIGFTEALRIADQQKDEESKRLIKLRDYFICEVQKLIPKTRLNGHPTERLPNNINISFMDIEGEALTLYLDAKGIYVSTGSACTSASLDPSHVIVGLSLPYEVAHGSIRFSLGRSTTKKDLDYVLEFLPELVEKLRKISPVSVDAKYFK</sequence>
<dbReference type="Gene3D" id="1.10.260.50">
    <property type="match status" value="1"/>
</dbReference>
<keyword evidence="4" id="KW-0479">Metal-binding</keyword>
<evidence type="ECO:0000256" key="3">
    <source>
        <dbReference type="ARBA" id="ARBA00022679"/>
    </source>
</evidence>
<evidence type="ECO:0000259" key="9">
    <source>
        <dbReference type="Pfam" id="PF00266"/>
    </source>
</evidence>
<keyword evidence="5" id="KW-0663">Pyridoxal phosphate</keyword>
<evidence type="ECO:0000256" key="5">
    <source>
        <dbReference type="ARBA" id="ARBA00022898"/>
    </source>
</evidence>
<evidence type="ECO:0000256" key="1">
    <source>
        <dbReference type="ARBA" id="ARBA00001933"/>
    </source>
</evidence>
<protein>
    <submittedName>
        <fullName evidence="10">Cysteine desulfurase NifS</fullName>
    </submittedName>
</protein>
<dbReference type="InterPro" id="IPR015421">
    <property type="entry name" value="PyrdxlP-dep_Trfase_major"/>
</dbReference>
<evidence type="ECO:0000256" key="8">
    <source>
        <dbReference type="ARBA" id="ARBA00050776"/>
    </source>
</evidence>
<dbReference type="GO" id="GO:0031071">
    <property type="term" value="F:cysteine desulfurase activity"/>
    <property type="evidence" value="ECO:0007669"/>
    <property type="project" value="UniProtKB-EC"/>
</dbReference>
<dbReference type="PANTHER" id="PTHR11601">
    <property type="entry name" value="CYSTEINE DESULFURYLASE FAMILY MEMBER"/>
    <property type="match status" value="1"/>
</dbReference>
<dbReference type="Gene3D" id="3.40.640.10">
    <property type="entry name" value="Type I PLP-dependent aspartate aminotransferase-like (Major domain)"/>
    <property type="match status" value="1"/>
</dbReference>
<reference evidence="11" key="1">
    <citation type="submission" date="2017-09" db="EMBL/GenBank/DDBJ databases">
        <title>Depth-based differentiation of microbial function through sediment-hosted aquifers and enrichment of novel symbionts in the deep terrestrial subsurface.</title>
        <authorList>
            <person name="Probst A.J."/>
            <person name="Ladd B."/>
            <person name="Jarett J.K."/>
            <person name="Geller-Mcgrath D.E."/>
            <person name="Sieber C.M.K."/>
            <person name="Emerson J.B."/>
            <person name="Anantharaman K."/>
            <person name="Thomas B.C."/>
            <person name="Malmstrom R."/>
            <person name="Stieglmeier M."/>
            <person name="Klingl A."/>
            <person name="Woyke T."/>
            <person name="Ryan C.M."/>
            <person name="Banfield J.F."/>
        </authorList>
    </citation>
    <scope>NUCLEOTIDE SEQUENCE [LARGE SCALE GENOMIC DNA]</scope>
</reference>
<dbReference type="GO" id="GO:0046872">
    <property type="term" value="F:metal ion binding"/>
    <property type="evidence" value="ECO:0007669"/>
    <property type="project" value="UniProtKB-KW"/>
</dbReference>